<dbReference type="OrthoDB" id="608866at2759"/>
<protein>
    <recommendedName>
        <fullName evidence="3">Myb-like domain-containing protein</fullName>
    </recommendedName>
</protein>
<dbReference type="AlphaFoldDB" id="A0A0L6U9Z0"/>
<feature type="region of interest" description="Disordered" evidence="2">
    <location>
        <begin position="469"/>
        <end position="534"/>
    </location>
</feature>
<dbReference type="Gene3D" id="1.10.10.60">
    <property type="entry name" value="Homeodomain-like"/>
    <property type="match status" value="1"/>
</dbReference>
<organism evidence="4 5">
    <name type="scientific">Puccinia sorghi</name>
    <dbReference type="NCBI Taxonomy" id="27349"/>
    <lineage>
        <taxon>Eukaryota</taxon>
        <taxon>Fungi</taxon>
        <taxon>Dikarya</taxon>
        <taxon>Basidiomycota</taxon>
        <taxon>Pucciniomycotina</taxon>
        <taxon>Pucciniomycetes</taxon>
        <taxon>Pucciniales</taxon>
        <taxon>Pucciniaceae</taxon>
        <taxon>Puccinia</taxon>
    </lineage>
</organism>
<feature type="compositionally biased region" description="Low complexity" evidence="2">
    <location>
        <begin position="156"/>
        <end position="165"/>
    </location>
</feature>
<dbReference type="SMART" id="SM00717">
    <property type="entry name" value="SANT"/>
    <property type="match status" value="2"/>
</dbReference>
<feature type="compositionally biased region" description="Low complexity" evidence="2">
    <location>
        <begin position="89"/>
        <end position="102"/>
    </location>
</feature>
<dbReference type="PANTHER" id="PTHR46734">
    <property type="entry name" value="TELOMERIC REPEAT-BINDING FACTOR 1 TERF1"/>
    <property type="match status" value="1"/>
</dbReference>
<feature type="region of interest" description="Disordered" evidence="2">
    <location>
        <begin position="678"/>
        <end position="698"/>
    </location>
</feature>
<dbReference type="Gene3D" id="1.10.246.220">
    <property type="match status" value="1"/>
</dbReference>
<feature type="compositionally biased region" description="Low complexity" evidence="2">
    <location>
        <begin position="472"/>
        <end position="509"/>
    </location>
</feature>
<dbReference type="SUPFAM" id="SSF46689">
    <property type="entry name" value="Homeodomain-like"/>
    <property type="match status" value="2"/>
</dbReference>
<evidence type="ECO:0000313" key="5">
    <source>
        <dbReference type="Proteomes" id="UP000037035"/>
    </source>
</evidence>
<comment type="caution">
    <text evidence="4">The sequence shown here is derived from an EMBL/GenBank/DDBJ whole genome shotgun (WGS) entry which is preliminary data.</text>
</comment>
<dbReference type="PROSITE" id="PS50090">
    <property type="entry name" value="MYB_LIKE"/>
    <property type="match status" value="1"/>
</dbReference>
<gene>
    <name evidence="4" type="ORF">VP01_89g7</name>
</gene>
<dbReference type="Proteomes" id="UP000037035">
    <property type="component" value="Unassembled WGS sequence"/>
</dbReference>
<evidence type="ECO:0000313" key="4">
    <source>
        <dbReference type="EMBL" id="KNZ44605.1"/>
    </source>
</evidence>
<feature type="region of interest" description="Disordered" evidence="2">
    <location>
        <begin position="16"/>
        <end position="56"/>
    </location>
</feature>
<feature type="region of interest" description="Disordered" evidence="2">
    <location>
        <begin position="150"/>
        <end position="179"/>
    </location>
</feature>
<feature type="region of interest" description="Disordered" evidence="2">
    <location>
        <begin position="80"/>
        <end position="106"/>
    </location>
</feature>
<feature type="region of interest" description="Disordered" evidence="2">
    <location>
        <begin position="829"/>
        <end position="855"/>
    </location>
</feature>
<evidence type="ECO:0000259" key="3">
    <source>
        <dbReference type="PROSITE" id="PS50090"/>
    </source>
</evidence>
<sequence length="868" mass="95819">MPLENIPDLSLADAAPINTINGRQRSNTSPTQPLSTGNTAPLNDASLPRPPASAIDHYYEPPQLMRQVGRHEEQKPDLQALTGGTHANPANPISSSPSPYSRSLKREANSPVYLDPNTISLASSNNNSYFSNRDNTHCLTRRVVQCNSDRVRSSDSDVTSISSQDENLNFKQKSEGNKDKTIHVNNRKKTNGQRNKWTQEETQALVRGCNNFAIGQWKAIRDSEPQLAKRSPGDLKDRFRLVSRLFLLMSHSSHVERRKQKRYGKTYFPDAYRKHYPNAKTHISSRVRSVDSNGNPLFGENAIRRERKQFSPEEDAALKRGYVKFGTAWSSIQKDPVLASRKATDLRDRFRNAFPEIYNSSAAAGYKPRSRKASGSNVFDFLADANQQHGTFEAIDLSVYPPHPSRVTNHLHPNQYQLPSLDFLKAHGADAFSEFSKMLSNPHVPIGEDIGSLENPQLLATRINSAIPAHLTNTTPRPNITTPRPNDTTPRPRKSLATTTAEDLEAASAGSCKQTFHSRVPVPTKPPKSLHKTQSSMDLTQFSNLHLVDTGLNLAAIPHHIPADSHHIPSDHHHTHPSMYSPTHTDYLEYGASATAQRPDNQFFQSLAAKLSLGPGGSHGDSGGNLELTESPMMGQYAHDFKAATGMNENSDWLRELEVASQTFPGAFDFSGCTTNGKMFESPEGGSSGSSLISSDPSKDSLDDRVIYTGDANHFQQSSPTCHSFISQQALPQHQSLVHSMSTLASQTREFFLNGQFMENNHHLILEQLPNQEARMSMDRGPTNLHPCQLEQAGRMYHHHHHAELMNNEHLNQITLCPPLLASDLNSPLPCSPTSSASASSAIHPSSSTSSLSAISSPVTNQLDLLNM</sequence>
<feature type="compositionally biased region" description="Polar residues" evidence="2">
    <location>
        <begin position="18"/>
        <end position="41"/>
    </location>
</feature>
<evidence type="ECO:0000256" key="1">
    <source>
        <dbReference type="ARBA" id="ARBA00023242"/>
    </source>
</evidence>
<keyword evidence="5" id="KW-1185">Reference proteome</keyword>
<dbReference type="STRING" id="27349.A0A0L6U9Z0"/>
<dbReference type="CDD" id="cd11660">
    <property type="entry name" value="SANT_TRF"/>
    <property type="match status" value="2"/>
</dbReference>
<dbReference type="InterPro" id="IPR001005">
    <property type="entry name" value="SANT/Myb"/>
</dbReference>
<reference evidence="4 5" key="1">
    <citation type="submission" date="2015-08" db="EMBL/GenBank/DDBJ databases">
        <title>Next Generation Sequencing and Analysis of the Genome of Puccinia sorghi L Schw, the Causal Agent of Maize Common Rust.</title>
        <authorList>
            <person name="Rochi L."/>
            <person name="Burguener G."/>
            <person name="Darino M."/>
            <person name="Turjanski A."/>
            <person name="Kreff E."/>
            <person name="Dieguez M.J."/>
            <person name="Sacco F."/>
        </authorList>
    </citation>
    <scope>NUCLEOTIDE SEQUENCE [LARGE SCALE GENOMIC DNA]</scope>
    <source>
        <strain evidence="4 5">RO10H11247</strain>
    </source>
</reference>
<dbReference type="InterPro" id="IPR009057">
    <property type="entry name" value="Homeodomain-like_sf"/>
</dbReference>
<dbReference type="InterPro" id="IPR052450">
    <property type="entry name" value="TRBD-Containing_Protein"/>
</dbReference>
<dbReference type="EMBL" id="LAVV01014604">
    <property type="protein sequence ID" value="KNZ44605.1"/>
    <property type="molecule type" value="Genomic_DNA"/>
</dbReference>
<evidence type="ECO:0000256" key="2">
    <source>
        <dbReference type="SAM" id="MobiDB-lite"/>
    </source>
</evidence>
<feature type="domain" description="Myb-like" evidence="3">
    <location>
        <begin position="189"/>
        <end position="243"/>
    </location>
</feature>
<accession>A0A0L6U9Z0</accession>
<feature type="compositionally biased region" description="Low complexity" evidence="2">
    <location>
        <begin position="682"/>
        <end position="696"/>
    </location>
</feature>
<dbReference type="PANTHER" id="PTHR46734:SF1">
    <property type="entry name" value="TELOMERIC REPEAT-BINDING FACTOR 1"/>
    <property type="match status" value="1"/>
</dbReference>
<dbReference type="VEuPathDB" id="FungiDB:VP01_89g7"/>
<proteinExistence type="predicted"/>
<name>A0A0L6U9Z0_9BASI</name>
<keyword evidence="1" id="KW-0539">Nucleus</keyword>